<comment type="similarity">
    <text evidence="1">Belongs to the barstar family.</text>
</comment>
<evidence type="ECO:0000313" key="4">
    <source>
        <dbReference type="Proteomes" id="UP000681317"/>
    </source>
</evidence>
<evidence type="ECO:0000256" key="1">
    <source>
        <dbReference type="ARBA" id="ARBA00006845"/>
    </source>
</evidence>
<sequence>MSESGWELGLSDAENAGVYFVTADDLDTLGVAARDAGLHVRRIDLSGGEKQAILMRIATALDFPRTYGRNWDALSDALRDLSWMPGTGYTLLFENAGDLQQDEGEDFDTLLEILEECAQDWGKSDVPFWSFLALPESVFDEIDAAASQDH</sequence>
<accession>A0ABN6FXD4</accession>
<keyword evidence="4" id="KW-1185">Reference proteome</keyword>
<dbReference type="Gene3D" id="3.30.370.10">
    <property type="entry name" value="Barstar-like"/>
    <property type="match status" value="1"/>
</dbReference>
<dbReference type="Proteomes" id="UP000681317">
    <property type="component" value="Chromosome"/>
</dbReference>
<dbReference type="InterPro" id="IPR000468">
    <property type="entry name" value="Barstar"/>
</dbReference>
<name>A0ABN6FXD4_9GAMM</name>
<proteinExistence type="inferred from homology"/>
<gene>
    <name evidence="3" type="ORF">LYSCAS_31130</name>
</gene>
<evidence type="ECO:0000259" key="2">
    <source>
        <dbReference type="Pfam" id="PF01337"/>
    </source>
</evidence>
<evidence type="ECO:0000313" key="3">
    <source>
        <dbReference type="EMBL" id="BCT94089.1"/>
    </source>
</evidence>
<feature type="domain" description="Barstar (barnase inhibitor)" evidence="2">
    <location>
        <begin position="39"/>
        <end position="132"/>
    </location>
</feature>
<dbReference type="RefSeq" id="WP_213434981.1">
    <property type="nucleotide sequence ID" value="NZ_AP024545.1"/>
</dbReference>
<dbReference type="InterPro" id="IPR035905">
    <property type="entry name" value="Barstar-like_sf"/>
</dbReference>
<dbReference type="SUPFAM" id="SSF52038">
    <property type="entry name" value="Barstar-related"/>
    <property type="match status" value="1"/>
</dbReference>
<reference evidence="3 4" key="1">
    <citation type="submission" date="2021-03" db="EMBL/GenBank/DDBJ databases">
        <title>Complete Genome Sequences of Two Lysobacter Strains Isolated from Sea Water (Lysobacter caseinilyticus) and Soil (Lysobacter helvus) in South Korea.</title>
        <authorList>
            <person name="Watanabe Y."/>
            <person name="Arakawa K."/>
        </authorList>
    </citation>
    <scope>NUCLEOTIDE SEQUENCE [LARGE SCALE GENOMIC DNA]</scope>
    <source>
        <strain evidence="3 4">KVB24</strain>
    </source>
</reference>
<organism evidence="3 4">
    <name type="scientific">Noviluteimonas caseinilytica</name>
    <dbReference type="NCBI Taxonomy" id="2675101"/>
    <lineage>
        <taxon>Bacteria</taxon>
        <taxon>Pseudomonadati</taxon>
        <taxon>Pseudomonadota</taxon>
        <taxon>Gammaproteobacteria</taxon>
        <taxon>Lysobacterales</taxon>
        <taxon>Lysobacteraceae</taxon>
        <taxon>Noviluteimonas</taxon>
    </lineage>
</organism>
<dbReference type="CDD" id="cd05141">
    <property type="entry name" value="Barstar_evA4336-like"/>
    <property type="match status" value="1"/>
</dbReference>
<dbReference type="Pfam" id="PF01337">
    <property type="entry name" value="Barstar"/>
    <property type="match status" value="1"/>
</dbReference>
<protein>
    <recommendedName>
        <fullName evidence="2">Barstar (barnase inhibitor) domain-containing protein</fullName>
    </recommendedName>
</protein>
<dbReference type="EMBL" id="AP024545">
    <property type="protein sequence ID" value="BCT94089.1"/>
    <property type="molecule type" value="Genomic_DNA"/>
</dbReference>